<organism evidence="2 3">
    <name type="scientific">Brevibacillus gelatini</name>
    <dbReference type="NCBI Taxonomy" id="1655277"/>
    <lineage>
        <taxon>Bacteria</taxon>
        <taxon>Bacillati</taxon>
        <taxon>Bacillota</taxon>
        <taxon>Bacilli</taxon>
        <taxon>Bacillales</taxon>
        <taxon>Paenibacillaceae</taxon>
        <taxon>Brevibacillus</taxon>
    </lineage>
</organism>
<dbReference type="InterPro" id="IPR025399">
    <property type="entry name" value="DUF4372"/>
</dbReference>
<gene>
    <name evidence="2" type="ORF">EDM57_03265</name>
</gene>
<comment type="caution">
    <text evidence="2">The sequence shown here is derived from an EMBL/GenBank/DDBJ whole genome shotgun (WGS) entry which is preliminary data.</text>
</comment>
<sequence>MDKDTLLSSFGKWVSPIFSKSFLEDLATSDHDKYVKKLTTSAYLLLFLHAQLQQREGLRAIADDTLGRKPQQELGFTSISPSQLSRKHQQPHSELLQRVFMDLVKRIRLCFLPPAMKRDFRIVDATTILLCLNTYKWATFRETKAGVKTSLPVSICFSGRRLSGNRTADSSTCS</sequence>
<reference evidence="2 3" key="1">
    <citation type="submission" date="2018-10" db="EMBL/GenBank/DDBJ databases">
        <title>Phylogenomics of Brevibacillus.</title>
        <authorList>
            <person name="Dunlap C."/>
        </authorList>
    </citation>
    <scope>NUCLEOTIDE SEQUENCE [LARGE SCALE GENOMIC DNA]</scope>
    <source>
        <strain evidence="2 3">DSM 100115</strain>
    </source>
</reference>
<protein>
    <submittedName>
        <fullName evidence="2">DUF4372 domain-containing protein</fullName>
    </submittedName>
</protein>
<feature type="domain" description="DUF4372" evidence="1">
    <location>
        <begin position="8"/>
        <end position="63"/>
    </location>
</feature>
<keyword evidence="3" id="KW-1185">Reference proteome</keyword>
<name>A0A3M8BAK3_9BACL</name>
<proteinExistence type="predicted"/>
<dbReference type="RefSeq" id="WP_122903339.1">
    <property type="nucleotide sequence ID" value="NZ_RHHS01000011.1"/>
</dbReference>
<dbReference type="OrthoDB" id="368860at2"/>
<dbReference type="EMBL" id="RHHS01000011">
    <property type="protein sequence ID" value="RNB60067.1"/>
    <property type="molecule type" value="Genomic_DNA"/>
</dbReference>
<evidence type="ECO:0000313" key="2">
    <source>
        <dbReference type="EMBL" id="RNB60067.1"/>
    </source>
</evidence>
<dbReference type="Pfam" id="PF14294">
    <property type="entry name" value="DUF4372"/>
    <property type="match status" value="1"/>
</dbReference>
<evidence type="ECO:0000259" key="1">
    <source>
        <dbReference type="Pfam" id="PF14294"/>
    </source>
</evidence>
<dbReference type="Proteomes" id="UP000268829">
    <property type="component" value="Unassembled WGS sequence"/>
</dbReference>
<evidence type="ECO:0000313" key="3">
    <source>
        <dbReference type="Proteomes" id="UP000268829"/>
    </source>
</evidence>
<accession>A0A3M8BAK3</accession>
<dbReference type="AlphaFoldDB" id="A0A3M8BAK3"/>